<dbReference type="AlphaFoldDB" id="A0AAN9V3A0"/>
<gene>
    <name evidence="2" type="ORF">SLS62_000850</name>
</gene>
<keyword evidence="1" id="KW-0472">Membrane</keyword>
<keyword evidence="3" id="KW-1185">Reference proteome</keyword>
<evidence type="ECO:0000256" key="1">
    <source>
        <dbReference type="SAM" id="Phobius"/>
    </source>
</evidence>
<dbReference type="EMBL" id="JAKJXP020000003">
    <property type="protein sequence ID" value="KAK7757300.1"/>
    <property type="molecule type" value="Genomic_DNA"/>
</dbReference>
<feature type="transmembrane region" description="Helical" evidence="1">
    <location>
        <begin position="235"/>
        <end position="257"/>
    </location>
</feature>
<keyword evidence="1" id="KW-0812">Transmembrane</keyword>
<comment type="caution">
    <text evidence="2">The sequence shown here is derived from an EMBL/GenBank/DDBJ whole genome shotgun (WGS) entry which is preliminary data.</text>
</comment>
<feature type="transmembrane region" description="Helical" evidence="1">
    <location>
        <begin position="39"/>
        <end position="62"/>
    </location>
</feature>
<sequence>MMLWNFNGAAIMQPLYFYILCRSQARVRDPTIPVNESKAIFLTTFAILLSPLLIFAPAWAAGTTTWDHHGYLAMFHYSPIVVTALFLAAARILPAGAPEQSAAAGGSREAYRASREPKRWIVASLALAGIVAAAAHVYVVVGALVTRDPDASLARLFVPVRGTADPIGTLPASLASLAPEHAALLENFHLFSQYDWYVVSLSCVVFAHLLLSRRDGEEKTAAANPALTRVEGRELAYLSAATVLLGPGAAGSFALAIREARI</sequence>
<proteinExistence type="predicted"/>
<accession>A0AAN9V3A0</accession>
<feature type="transmembrane region" description="Helical" evidence="1">
    <location>
        <begin position="74"/>
        <end position="93"/>
    </location>
</feature>
<dbReference type="Proteomes" id="UP001320420">
    <property type="component" value="Unassembled WGS sequence"/>
</dbReference>
<feature type="transmembrane region" description="Helical" evidence="1">
    <location>
        <begin position="120"/>
        <end position="145"/>
    </location>
</feature>
<evidence type="ECO:0000313" key="3">
    <source>
        <dbReference type="Proteomes" id="UP001320420"/>
    </source>
</evidence>
<protein>
    <submittedName>
        <fullName evidence="2">Uncharacterized protein</fullName>
    </submittedName>
</protein>
<name>A0AAN9V3A0_9PEZI</name>
<organism evidence="2 3">
    <name type="scientific">Diatrype stigma</name>
    <dbReference type="NCBI Taxonomy" id="117547"/>
    <lineage>
        <taxon>Eukaryota</taxon>
        <taxon>Fungi</taxon>
        <taxon>Dikarya</taxon>
        <taxon>Ascomycota</taxon>
        <taxon>Pezizomycotina</taxon>
        <taxon>Sordariomycetes</taxon>
        <taxon>Xylariomycetidae</taxon>
        <taxon>Xylariales</taxon>
        <taxon>Diatrypaceae</taxon>
        <taxon>Diatrype</taxon>
    </lineage>
</organism>
<keyword evidence="1" id="KW-1133">Transmembrane helix</keyword>
<reference evidence="2 3" key="1">
    <citation type="submission" date="2024-02" db="EMBL/GenBank/DDBJ databases">
        <title>De novo assembly and annotation of 12 fungi associated with fruit tree decline syndrome in Ontario, Canada.</title>
        <authorList>
            <person name="Sulman M."/>
            <person name="Ellouze W."/>
            <person name="Ilyukhin E."/>
        </authorList>
    </citation>
    <scope>NUCLEOTIDE SEQUENCE [LARGE SCALE GENOMIC DNA]</scope>
    <source>
        <strain evidence="2 3">M11/M66-122</strain>
    </source>
</reference>
<evidence type="ECO:0000313" key="2">
    <source>
        <dbReference type="EMBL" id="KAK7757300.1"/>
    </source>
</evidence>